<dbReference type="AlphaFoldDB" id="A0A0C3GAM9"/>
<accession>A0A0C3GAM9</accession>
<sequence length="251" mass="27833">MTRNNLDEILHNRSRTLNLFPRLSASTRSTVTNISKFKPGLPDFYSRSCLQLTTNQASIDSDTAVPHGASNLVSSHATSRKLEGHLPHSLAADAFDDTDDIASIRPGPASDHPTHVTLKRTLSHSMALGDCSRPSKRLKINVAAGNEYISSIDLVDDGSVQLYNESELPDPEHYDHAIVKSFAENVTHMQDFEDLATLRKINRGPHMCHSEPSRNFRMFGKTVVLCNVPFVTSRRHPPRAVNHALPLDPQI</sequence>
<reference evidence="2" key="2">
    <citation type="submission" date="2015-01" db="EMBL/GenBank/DDBJ databases">
        <title>Evolutionary Origins and Diversification of the Mycorrhizal Mutualists.</title>
        <authorList>
            <consortium name="DOE Joint Genome Institute"/>
            <consortium name="Mycorrhizal Genomics Consortium"/>
            <person name="Kohler A."/>
            <person name="Kuo A."/>
            <person name="Nagy L.G."/>
            <person name="Floudas D."/>
            <person name="Copeland A."/>
            <person name="Barry K.W."/>
            <person name="Cichocki N."/>
            <person name="Veneault-Fourrey C."/>
            <person name="LaButti K."/>
            <person name="Lindquist E.A."/>
            <person name="Lipzen A."/>
            <person name="Lundell T."/>
            <person name="Morin E."/>
            <person name="Murat C."/>
            <person name="Riley R."/>
            <person name="Ohm R."/>
            <person name="Sun H."/>
            <person name="Tunlid A."/>
            <person name="Henrissat B."/>
            <person name="Grigoriev I.V."/>
            <person name="Hibbett D.S."/>
            <person name="Martin F."/>
        </authorList>
    </citation>
    <scope>NUCLEOTIDE SEQUENCE [LARGE SCALE GENOMIC DNA]</scope>
    <source>
        <strain evidence="2">F 1598</strain>
    </source>
</reference>
<protein>
    <submittedName>
        <fullName evidence="1">Uncharacterized protein</fullName>
    </submittedName>
</protein>
<gene>
    <name evidence="1" type="ORF">PILCRDRAFT_288842</name>
</gene>
<evidence type="ECO:0000313" key="1">
    <source>
        <dbReference type="EMBL" id="KIM87676.1"/>
    </source>
</evidence>
<evidence type="ECO:0000313" key="2">
    <source>
        <dbReference type="Proteomes" id="UP000054166"/>
    </source>
</evidence>
<proteinExistence type="predicted"/>
<dbReference type="HOGENOM" id="CLU_1107473_0_0_1"/>
<dbReference type="InParanoid" id="A0A0C3GAM9"/>
<organism evidence="1 2">
    <name type="scientific">Piloderma croceum (strain F 1598)</name>
    <dbReference type="NCBI Taxonomy" id="765440"/>
    <lineage>
        <taxon>Eukaryota</taxon>
        <taxon>Fungi</taxon>
        <taxon>Dikarya</taxon>
        <taxon>Basidiomycota</taxon>
        <taxon>Agaricomycotina</taxon>
        <taxon>Agaricomycetes</taxon>
        <taxon>Agaricomycetidae</taxon>
        <taxon>Atheliales</taxon>
        <taxon>Atheliaceae</taxon>
        <taxon>Piloderma</taxon>
    </lineage>
</organism>
<name>A0A0C3GAM9_PILCF</name>
<dbReference type="EMBL" id="KN832979">
    <property type="protein sequence ID" value="KIM87676.1"/>
    <property type="molecule type" value="Genomic_DNA"/>
</dbReference>
<reference evidence="1 2" key="1">
    <citation type="submission" date="2014-04" db="EMBL/GenBank/DDBJ databases">
        <authorList>
            <consortium name="DOE Joint Genome Institute"/>
            <person name="Kuo A."/>
            <person name="Tarkka M."/>
            <person name="Buscot F."/>
            <person name="Kohler A."/>
            <person name="Nagy L.G."/>
            <person name="Floudas D."/>
            <person name="Copeland A."/>
            <person name="Barry K.W."/>
            <person name="Cichocki N."/>
            <person name="Veneault-Fourrey C."/>
            <person name="LaButti K."/>
            <person name="Lindquist E.A."/>
            <person name="Lipzen A."/>
            <person name="Lundell T."/>
            <person name="Morin E."/>
            <person name="Murat C."/>
            <person name="Sun H."/>
            <person name="Tunlid A."/>
            <person name="Henrissat B."/>
            <person name="Grigoriev I.V."/>
            <person name="Hibbett D.S."/>
            <person name="Martin F."/>
            <person name="Nordberg H.P."/>
            <person name="Cantor M.N."/>
            <person name="Hua S.X."/>
        </authorList>
    </citation>
    <scope>NUCLEOTIDE SEQUENCE [LARGE SCALE GENOMIC DNA]</scope>
    <source>
        <strain evidence="1 2">F 1598</strain>
    </source>
</reference>
<dbReference type="Proteomes" id="UP000054166">
    <property type="component" value="Unassembled WGS sequence"/>
</dbReference>
<keyword evidence="2" id="KW-1185">Reference proteome</keyword>